<evidence type="ECO:0000313" key="3">
    <source>
        <dbReference type="Proteomes" id="UP001358586"/>
    </source>
</evidence>
<dbReference type="Proteomes" id="UP001358586">
    <property type="component" value="Chromosome 12"/>
</dbReference>
<feature type="region of interest" description="Disordered" evidence="1">
    <location>
        <begin position="51"/>
        <end position="70"/>
    </location>
</feature>
<dbReference type="EMBL" id="JARKNE010000012">
    <property type="protein sequence ID" value="KAK5775006.1"/>
    <property type="molecule type" value="Genomic_DNA"/>
</dbReference>
<gene>
    <name evidence="2" type="ORF">PVK06_042873</name>
</gene>
<proteinExistence type="predicted"/>
<comment type="caution">
    <text evidence="2">The sequence shown here is derived from an EMBL/GenBank/DDBJ whole genome shotgun (WGS) entry which is preliminary data.</text>
</comment>
<protein>
    <recommendedName>
        <fullName evidence="4">Reverse transcriptase zinc-binding domain-containing protein</fullName>
    </recommendedName>
</protein>
<reference evidence="2 3" key="1">
    <citation type="submission" date="2023-03" db="EMBL/GenBank/DDBJ databases">
        <title>WGS of Gossypium arboreum.</title>
        <authorList>
            <person name="Yu D."/>
        </authorList>
    </citation>
    <scope>NUCLEOTIDE SEQUENCE [LARGE SCALE GENOMIC DNA]</scope>
    <source>
        <tissue evidence="2">Leaf</tissue>
    </source>
</reference>
<organism evidence="2 3">
    <name type="scientific">Gossypium arboreum</name>
    <name type="common">Tree cotton</name>
    <name type="synonym">Gossypium nanking</name>
    <dbReference type="NCBI Taxonomy" id="29729"/>
    <lineage>
        <taxon>Eukaryota</taxon>
        <taxon>Viridiplantae</taxon>
        <taxon>Streptophyta</taxon>
        <taxon>Embryophyta</taxon>
        <taxon>Tracheophyta</taxon>
        <taxon>Spermatophyta</taxon>
        <taxon>Magnoliopsida</taxon>
        <taxon>eudicotyledons</taxon>
        <taxon>Gunneridae</taxon>
        <taxon>Pentapetalae</taxon>
        <taxon>rosids</taxon>
        <taxon>malvids</taxon>
        <taxon>Malvales</taxon>
        <taxon>Malvaceae</taxon>
        <taxon>Malvoideae</taxon>
        <taxon>Gossypium</taxon>
    </lineage>
</organism>
<keyword evidence="3" id="KW-1185">Reference proteome</keyword>
<evidence type="ECO:0008006" key="4">
    <source>
        <dbReference type="Google" id="ProtNLM"/>
    </source>
</evidence>
<accession>A0ABR0MLY3</accession>
<name>A0ABR0MLY3_GOSAR</name>
<evidence type="ECO:0000256" key="1">
    <source>
        <dbReference type="SAM" id="MobiDB-lite"/>
    </source>
</evidence>
<evidence type="ECO:0000313" key="2">
    <source>
        <dbReference type="EMBL" id="KAK5775006.1"/>
    </source>
</evidence>
<sequence length="70" mass="7662">MRHITNDNSCARCSHVGESRIHALCDCTFSKAMWAITLRLVAVESAKYRSKSHTQKSTPIVGKGLSKVGS</sequence>